<dbReference type="AlphaFoldDB" id="A0ABD1D9W4"/>
<keyword evidence="2" id="KW-1185">Reference proteome</keyword>
<dbReference type="Proteomes" id="UP001562425">
    <property type="component" value="Unassembled WGS sequence"/>
</dbReference>
<dbReference type="EMBL" id="JBEHCU010006834">
    <property type="protein sequence ID" value="KAL1396110.1"/>
    <property type="molecule type" value="Genomic_DNA"/>
</dbReference>
<evidence type="ECO:0000313" key="1">
    <source>
        <dbReference type="EMBL" id="KAL1396110.1"/>
    </source>
</evidence>
<evidence type="ECO:0000313" key="2">
    <source>
        <dbReference type="Proteomes" id="UP001562425"/>
    </source>
</evidence>
<comment type="caution">
    <text evidence="1">The sequence shown here is derived from an EMBL/GenBank/DDBJ whole genome shotgun (WGS) entry which is preliminary data.</text>
</comment>
<sequence length="194" mass="21633">MLIRQVIGGDRQFPSPSARGQRAYPDSDEEPWGIVNRELAEIIQPPVTPILLDVQSDTVDDCWSRGLVAEQHEKTWLFYTVDNGAVELTSDDKQIPYRVLQMDIARVIMKKLEFKPAFGFPARGLLKQLFESKSNIFDGVKLIDLNMNRSLGALLLENHDKKPNVAARAKEINCTEEAVGKGSEVPTGAAKNNV</sequence>
<protein>
    <submittedName>
        <fullName evidence="1">Uncharacterized protein</fullName>
    </submittedName>
</protein>
<reference evidence="1 2" key="1">
    <citation type="submission" date="2024-05" db="EMBL/GenBank/DDBJ databases">
        <title>Culex pipiens pipiens assembly and annotation.</title>
        <authorList>
            <person name="Alout H."/>
            <person name="Durand T."/>
        </authorList>
    </citation>
    <scope>NUCLEOTIDE SEQUENCE [LARGE SCALE GENOMIC DNA]</scope>
    <source>
        <strain evidence="1">HA-2024</strain>
        <tissue evidence="1">Whole body</tissue>
    </source>
</reference>
<proteinExistence type="predicted"/>
<gene>
    <name evidence="1" type="ORF">pipiens_010749</name>
</gene>
<name>A0ABD1D9W4_CULPP</name>
<accession>A0ABD1D9W4</accession>
<organism evidence="1 2">
    <name type="scientific">Culex pipiens pipiens</name>
    <name type="common">Northern house mosquito</name>
    <dbReference type="NCBI Taxonomy" id="38569"/>
    <lineage>
        <taxon>Eukaryota</taxon>
        <taxon>Metazoa</taxon>
        <taxon>Ecdysozoa</taxon>
        <taxon>Arthropoda</taxon>
        <taxon>Hexapoda</taxon>
        <taxon>Insecta</taxon>
        <taxon>Pterygota</taxon>
        <taxon>Neoptera</taxon>
        <taxon>Endopterygota</taxon>
        <taxon>Diptera</taxon>
        <taxon>Nematocera</taxon>
        <taxon>Culicoidea</taxon>
        <taxon>Culicidae</taxon>
        <taxon>Culicinae</taxon>
        <taxon>Culicini</taxon>
        <taxon>Culex</taxon>
        <taxon>Culex</taxon>
    </lineage>
</organism>